<feature type="transmembrane region" description="Helical" evidence="1">
    <location>
        <begin position="201"/>
        <end position="223"/>
    </location>
</feature>
<dbReference type="Proteomes" id="UP000315344">
    <property type="component" value="Unassembled WGS sequence"/>
</dbReference>
<keyword evidence="1" id="KW-0472">Membrane</keyword>
<protein>
    <submittedName>
        <fullName evidence="3">CPBP family intramembrane metalloprotease</fullName>
    </submittedName>
</protein>
<keyword evidence="1" id="KW-0812">Transmembrane</keyword>
<dbReference type="GO" id="GO:0006508">
    <property type="term" value="P:proteolysis"/>
    <property type="evidence" value="ECO:0007669"/>
    <property type="project" value="UniProtKB-KW"/>
</dbReference>
<dbReference type="EMBL" id="VAFL01000003">
    <property type="protein sequence ID" value="TKW67583.1"/>
    <property type="molecule type" value="Genomic_DNA"/>
</dbReference>
<comment type="caution">
    <text evidence="3">The sequence shown here is derived from an EMBL/GenBank/DDBJ whole genome shotgun (WGS) entry which is preliminary data.</text>
</comment>
<dbReference type="Pfam" id="PF02517">
    <property type="entry name" value="Rce1-like"/>
    <property type="match status" value="1"/>
</dbReference>
<evidence type="ECO:0000313" key="4">
    <source>
        <dbReference type="Proteomes" id="UP000315344"/>
    </source>
</evidence>
<dbReference type="AlphaFoldDB" id="A0A533I901"/>
<keyword evidence="1" id="KW-1133">Transmembrane helix</keyword>
<evidence type="ECO:0000256" key="1">
    <source>
        <dbReference type="SAM" id="Phobius"/>
    </source>
</evidence>
<keyword evidence="3" id="KW-0645">Protease</keyword>
<organism evidence="3 4">
    <name type="scientific">Paracoccus denitrificans</name>
    <dbReference type="NCBI Taxonomy" id="266"/>
    <lineage>
        <taxon>Bacteria</taxon>
        <taxon>Pseudomonadati</taxon>
        <taxon>Pseudomonadota</taxon>
        <taxon>Alphaproteobacteria</taxon>
        <taxon>Rhodobacterales</taxon>
        <taxon>Paracoccaceae</taxon>
        <taxon>Paracoccus</taxon>
    </lineage>
</organism>
<feature type="transmembrane region" description="Helical" evidence="1">
    <location>
        <begin position="50"/>
        <end position="67"/>
    </location>
</feature>
<sequence length="231" mass="26146">MVESSTGALTGRFIWAAPGQHGRARLIAEFVALFIAIPVAIAVFMPPSYLFASLAFFSLVGLGLLWYTGNFNWRELLWGWGRFDWRMVAAFAAITFTASVIVMYLTAPDAMFRFLRTNWRFMLVIWVLYPILSALPQELIFRVLFFHRFGRLFSGPKQAVLANAAIFSLAHLMYWSWIVAVFTFAGGLAFAVAYLRRGFPYAWFLHAIAGNILFAVGMGVYFYSGGVQRPF</sequence>
<feature type="transmembrane region" description="Helical" evidence="1">
    <location>
        <begin position="88"/>
        <end position="107"/>
    </location>
</feature>
<evidence type="ECO:0000313" key="3">
    <source>
        <dbReference type="EMBL" id="TKW67583.1"/>
    </source>
</evidence>
<feature type="transmembrane region" description="Helical" evidence="1">
    <location>
        <begin position="26"/>
        <end position="44"/>
    </location>
</feature>
<accession>A0A533I901</accession>
<gene>
    <name evidence="3" type="ORF">DI616_04475</name>
</gene>
<evidence type="ECO:0000259" key="2">
    <source>
        <dbReference type="Pfam" id="PF02517"/>
    </source>
</evidence>
<keyword evidence="3" id="KW-0378">Hydrolase</keyword>
<reference evidence="3 4" key="1">
    <citation type="journal article" date="2017" name="Nat. Commun.">
        <title>In situ click chemistry generation of cyclooxygenase-2 inhibitors.</title>
        <authorList>
            <person name="Bhardwaj A."/>
            <person name="Kaur J."/>
            <person name="Wuest M."/>
            <person name="Wuest F."/>
        </authorList>
    </citation>
    <scope>NUCLEOTIDE SEQUENCE [LARGE SCALE GENOMIC DNA]</scope>
    <source>
        <strain evidence="3">S2_012_000_R3_94</strain>
    </source>
</reference>
<keyword evidence="3" id="KW-0482">Metalloprotease</keyword>
<dbReference type="InterPro" id="IPR003675">
    <property type="entry name" value="Rce1/LyrA-like_dom"/>
</dbReference>
<feature type="transmembrane region" description="Helical" evidence="1">
    <location>
        <begin position="119"/>
        <end position="145"/>
    </location>
</feature>
<proteinExistence type="predicted"/>
<feature type="transmembrane region" description="Helical" evidence="1">
    <location>
        <begin position="166"/>
        <end position="195"/>
    </location>
</feature>
<dbReference type="GO" id="GO:0008237">
    <property type="term" value="F:metallopeptidase activity"/>
    <property type="evidence" value="ECO:0007669"/>
    <property type="project" value="UniProtKB-KW"/>
</dbReference>
<feature type="domain" description="CAAX prenyl protease 2/Lysostaphin resistance protein A-like" evidence="2">
    <location>
        <begin position="121"/>
        <end position="208"/>
    </location>
</feature>
<dbReference type="GO" id="GO:0004175">
    <property type="term" value="F:endopeptidase activity"/>
    <property type="evidence" value="ECO:0007669"/>
    <property type="project" value="UniProtKB-ARBA"/>
</dbReference>
<dbReference type="GO" id="GO:0080120">
    <property type="term" value="P:CAAX-box protein maturation"/>
    <property type="evidence" value="ECO:0007669"/>
    <property type="project" value="UniProtKB-ARBA"/>
</dbReference>
<name>A0A533I901_PARDE</name>